<protein>
    <submittedName>
        <fullName evidence="3">Uncharacterized protein</fullName>
    </submittedName>
</protein>
<dbReference type="Pfam" id="PF25581">
    <property type="entry name" value="AsqO_C"/>
    <property type="match status" value="1"/>
</dbReference>
<dbReference type="EMBL" id="CP019479">
    <property type="protein sequence ID" value="UQC87845.1"/>
    <property type="molecule type" value="Genomic_DNA"/>
</dbReference>
<evidence type="ECO:0000259" key="1">
    <source>
        <dbReference type="Pfam" id="PF24137"/>
    </source>
</evidence>
<dbReference type="KEGG" id="clup:CLUP02_13366"/>
<evidence type="ECO:0000259" key="2">
    <source>
        <dbReference type="Pfam" id="PF25581"/>
    </source>
</evidence>
<dbReference type="AlphaFoldDB" id="A0A9Q8WM93"/>
<reference evidence="3" key="1">
    <citation type="journal article" date="2021" name="Mol. Plant Microbe Interact.">
        <title>Complete Genome Sequence of the Plant-Pathogenic Fungus Colletotrichum lupini.</title>
        <authorList>
            <person name="Baroncelli R."/>
            <person name="Pensec F."/>
            <person name="Da Lio D."/>
            <person name="Boufleur T."/>
            <person name="Vicente I."/>
            <person name="Sarrocco S."/>
            <person name="Picot A."/>
            <person name="Baraldi E."/>
            <person name="Sukno S."/>
            <person name="Thon M."/>
            <person name="Le Floch G."/>
        </authorList>
    </citation>
    <scope>NUCLEOTIDE SEQUENCE</scope>
    <source>
        <strain evidence="3">IMI 504893</strain>
    </source>
</reference>
<keyword evidence="4" id="KW-1185">Reference proteome</keyword>
<name>A0A9Q8WM93_9PEZI</name>
<dbReference type="InterPro" id="IPR056402">
    <property type="entry name" value="DA_N"/>
</dbReference>
<dbReference type="GeneID" id="73347315"/>
<dbReference type="RefSeq" id="XP_049149451.1">
    <property type="nucleotide sequence ID" value="XM_049292305.1"/>
</dbReference>
<feature type="domain" description="AsqO/PenF-like C-terminal" evidence="2">
    <location>
        <begin position="278"/>
        <end position="406"/>
    </location>
</feature>
<gene>
    <name evidence="3" type="ORF">CLUP02_13366</name>
</gene>
<sequence length="414" mass="44943">MSGELGRLQLTYEAVDCLKSPYLNTHHLQLQPTMKQTKACLLAAVAVSASTCSAETSTGDRVIQLGRDLYNGTTKVQFTTEALGEADFFKIDPGPNSTTFDSWYFDAMNPSTNETVVFNFEIQRPTDNGADVGITQYHVSLFGSFANGTAFSYGVNSEYANITERADKSMRVDFFGGSEVSWSGSSLLQPRPVYNVTINSPETGIYGSLILRGNTVAPHYTCGTDAAGVNEKNVEGVAWANALPDAEATVDLNLGDTAMSFSGYGYHDKTWVDRPFQEAIQAAFWGHARLGPYAVVWWHSHAQDGTEISSEYLATYADGHVIASRCVDRVNNTLGWGEGQIWPLVPGTPAPAGMIMRWDLGDAGVFVANITSKDIFVTIPFWQAGRGPVSGGFVGGEQYTDETGLWSLNQLPKL</sequence>
<dbReference type="Pfam" id="PF24137">
    <property type="entry name" value="DA_N"/>
    <property type="match status" value="1"/>
</dbReference>
<dbReference type="Proteomes" id="UP000830671">
    <property type="component" value="Chromosome 7"/>
</dbReference>
<proteinExistence type="predicted"/>
<dbReference type="InterPro" id="IPR057722">
    <property type="entry name" value="AsqO/PenF-like_C"/>
</dbReference>
<evidence type="ECO:0000313" key="4">
    <source>
        <dbReference type="Proteomes" id="UP000830671"/>
    </source>
</evidence>
<evidence type="ECO:0000313" key="3">
    <source>
        <dbReference type="EMBL" id="UQC87845.1"/>
    </source>
</evidence>
<organism evidence="3 4">
    <name type="scientific">Colletotrichum lupini</name>
    <dbReference type="NCBI Taxonomy" id="145971"/>
    <lineage>
        <taxon>Eukaryota</taxon>
        <taxon>Fungi</taxon>
        <taxon>Dikarya</taxon>
        <taxon>Ascomycota</taxon>
        <taxon>Pezizomycotina</taxon>
        <taxon>Sordariomycetes</taxon>
        <taxon>Hypocreomycetidae</taxon>
        <taxon>Glomerellales</taxon>
        <taxon>Glomerellaceae</taxon>
        <taxon>Colletotrichum</taxon>
        <taxon>Colletotrichum acutatum species complex</taxon>
    </lineage>
</organism>
<accession>A0A9Q8WM93</accession>
<feature type="domain" description="Diels-Alderase N-terminal" evidence="1">
    <location>
        <begin position="82"/>
        <end position="271"/>
    </location>
</feature>
<dbReference type="SUPFAM" id="SSF159245">
    <property type="entry name" value="AttH-like"/>
    <property type="match status" value="1"/>
</dbReference>